<dbReference type="PANTHER" id="PTHR30137">
    <property type="entry name" value="LUCIFERASE-LIKE MONOOXYGENASE"/>
    <property type="match status" value="1"/>
</dbReference>
<gene>
    <name evidence="4" type="ORF">RN606_14230</name>
</gene>
<dbReference type="PANTHER" id="PTHR30137:SF8">
    <property type="entry name" value="BLR5498 PROTEIN"/>
    <property type="match status" value="1"/>
</dbReference>
<evidence type="ECO:0000259" key="3">
    <source>
        <dbReference type="Pfam" id="PF00296"/>
    </source>
</evidence>
<keyword evidence="1" id="KW-0560">Oxidoreductase</keyword>
<sequence>MDIGVGLYCLQATASTPRHPATAYRELLDEARLLESLGFESMWLSEHHFFYDGYCPALLPAAQAALSVTQTLRVGTGMLLLPLQEPQRLARMAADIAAGSDGRLDLGVGLGYRDVEFDGKGVARKQRLGRQRAGLEALEQTAVPAGTTLWVGSATPKAVARAGAAGRPIMLSGANPLSLVTELAQAHREGWEQAGRPGGVKPKVVALRNFWLTDDEAERQAVLDWQRASYVLYAGLGWSVAAQSSTEAMDFTTDLDAALKQAVDTSVVGSAQTLIDALTEVSEAGVDGVVLRCIIEGAPKERVDHMLTRFAHEVLPAVRDLEVAA</sequence>
<keyword evidence="5" id="KW-1185">Reference proteome</keyword>
<accession>A0AA96F733</accession>
<dbReference type="Proteomes" id="UP001304125">
    <property type="component" value="Chromosome"/>
</dbReference>
<dbReference type="GO" id="GO:0004497">
    <property type="term" value="F:monooxygenase activity"/>
    <property type="evidence" value="ECO:0007669"/>
    <property type="project" value="UniProtKB-KW"/>
</dbReference>
<evidence type="ECO:0000256" key="1">
    <source>
        <dbReference type="ARBA" id="ARBA00023002"/>
    </source>
</evidence>
<evidence type="ECO:0000256" key="2">
    <source>
        <dbReference type="ARBA" id="ARBA00023033"/>
    </source>
</evidence>
<dbReference type="RefSeq" id="WP_313498328.1">
    <property type="nucleotide sequence ID" value="NZ_CP134879.1"/>
</dbReference>
<dbReference type="AlphaFoldDB" id="A0AA96F733"/>
<dbReference type="Pfam" id="PF00296">
    <property type="entry name" value="Bac_luciferase"/>
    <property type="match status" value="1"/>
</dbReference>
<dbReference type="GO" id="GO:0016705">
    <property type="term" value="F:oxidoreductase activity, acting on paired donors, with incorporation or reduction of molecular oxygen"/>
    <property type="evidence" value="ECO:0007669"/>
    <property type="project" value="InterPro"/>
</dbReference>
<organism evidence="4 5">
    <name type="scientific">Demequina capsici</name>
    <dbReference type="NCBI Taxonomy" id="3075620"/>
    <lineage>
        <taxon>Bacteria</taxon>
        <taxon>Bacillati</taxon>
        <taxon>Actinomycetota</taxon>
        <taxon>Actinomycetes</taxon>
        <taxon>Micrococcales</taxon>
        <taxon>Demequinaceae</taxon>
        <taxon>Demequina</taxon>
    </lineage>
</organism>
<dbReference type="InterPro" id="IPR050766">
    <property type="entry name" value="Bact_Lucif_Oxidored"/>
</dbReference>
<dbReference type="InterPro" id="IPR036661">
    <property type="entry name" value="Luciferase-like_sf"/>
</dbReference>
<reference evidence="4 5" key="1">
    <citation type="submission" date="2023-09" db="EMBL/GenBank/DDBJ databases">
        <title>Demequina sp. a novel bacteria isolated from Capsicum annuum.</title>
        <authorList>
            <person name="Humaira Z."/>
            <person name="Lee J."/>
            <person name="Cho D."/>
        </authorList>
    </citation>
    <scope>NUCLEOTIDE SEQUENCE [LARGE SCALE GENOMIC DNA]</scope>
    <source>
        <strain evidence="4 5">OYTSA14</strain>
    </source>
</reference>
<dbReference type="EMBL" id="CP134879">
    <property type="protein sequence ID" value="WNM24499.1"/>
    <property type="molecule type" value="Genomic_DNA"/>
</dbReference>
<name>A0AA96F733_9MICO</name>
<proteinExistence type="predicted"/>
<dbReference type="GO" id="GO:0005829">
    <property type="term" value="C:cytosol"/>
    <property type="evidence" value="ECO:0007669"/>
    <property type="project" value="TreeGrafter"/>
</dbReference>
<dbReference type="Gene3D" id="3.20.20.30">
    <property type="entry name" value="Luciferase-like domain"/>
    <property type="match status" value="2"/>
</dbReference>
<evidence type="ECO:0000313" key="5">
    <source>
        <dbReference type="Proteomes" id="UP001304125"/>
    </source>
</evidence>
<protein>
    <submittedName>
        <fullName evidence="4">LLM class flavin-dependent oxidoreductase</fullName>
    </submittedName>
</protein>
<keyword evidence="2" id="KW-0503">Monooxygenase</keyword>
<dbReference type="InterPro" id="IPR011251">
    <property type="entry name" value="Luciferase-like_dom"/>
</dbReference>
<dbReference type="SUPFAM" id="SSF51679">
    <property type="entry name" value="Bacterial luciferase-like"/>
    <property type="match status" value="1"/>
</dbReference>
<evidence type="ECO:0000313" key="4">
    <source>
        <dbReference type="EMBL" id="WNM24499.1"/>
    </source>
</evidence>
<feature type="domain" description="Luciferase-like" evidence="3">
    <location>
        <begin position="8"/>
        <end position="287"/>
    </location>
</feature>